<accession>A0A265E668</accession>
<evidence type="ECO:0000256" key="4">
    <source>
        <dbReference type="ARBA" id="ARBA00022729"/>
    </source>
</evidence>
<dbReference type="GO" id="GO:1904680">
    <property type="term" value="F:peptide transmembrane transporter activity"/>
    <property type="evidence" value="ECO:0007669"/>
    <property type="project" value="TreeGrafter"/>
</dbReference>
<proteinExistence type="inferred from homology"/>
<dbReference type="Proteomes" id="UP000216682">
    <property type="component" value="Unassembled WGS sequence"/>
</dbReference>
<dbReference type="SUPFAM" id="SSF53850">
    <property type="entry name" value="Periplasmic binding protein-like II"/>
    <property type="match status" value="1"/>
</dbReference>
<keyword evidence="4" id="KW-0732">Signal</keyword>
<dbReference type="EMBL" id="NPEZ01000003">
    <property type="protein sequence ID" value="OZT77082.1"/>
    <property type="molecule type" value="Genomic_DNA"/>
</dbReference>
<comment type="similarity">
    <text evidence="2">Belongs to the bacterial solute-binding protein 5 family.</text>
</comment>
<dbReference type="InterPro" id="IPR039424">
    <property type="entry name" value="SBP_5"/>
</dbReference>
<comment type="subcellular location">
    <subcellularLocation>
        <location evidence="1">Cell envelope</location>
    </subcellularLocation>
</comment>
<evidence type="ECO:0000256" key="3">
    <source>
        <dbReference type="ARBA" id="ARBA00022448"/>
    </source>
</evidence>
<dbReference type="Pfam" id="PF12793">
    <property type="entry name" value="SgrR_N"/>
    <property type="match status" value="1"/>
</dbReference>
<dbReference type="InterPro" id="IPR025370">
    <property type="entry name" value="SgrR_HTH_N"/>
</dbReference>
<keyword evidence="3" id="KW-0813">Transport</keyword>
<evidence type="ECO:0000259" key="6">
    <source>
        <dbReference type="Pfam" id="PF12793"/>
    </source>
</evidence>
<dbReference type="AlphaFoldDB" id="A0A265E668"/>
<protein>
    <submittedName>
        <fullName evidence="7">Uncharacterized protein</fullName>
    </submittedName>
</protein>
<evidence type="ECO:0000256" key="2">
    <source>
        <dbReference type="ARBA" id="ARBA00005695"/>
    </source>
</evidence>
<evidence type="ECO:0000313" key="7">
    <source>
        <dbReference type="EMBL" id="OZT77082.1"/>
    </source>
</evidence>
<evidence type="ECO:0000256" key="1">
    <source>
        <dbReference type="ARBA" id="ARBA00004196"/>
    </source>
</evidence>
<dbReference type="GO" id="GO:0015833">
    <property type="term" value="P:peptide transport"/>
    <property type="evidence" value="ECO:0007669"/>
    <property type="project" value="TreeGrafter"/>
</dbReference>
<evidence type="ECO:0000313" key="8">
    <source>
        <dbReference type="Proteomes" id="UP000216682"/>
    </source>
</evidence>
<feature type="domain" description="Solute-binding protein family 5" evidence="5">
    <location>
        <begin position="224"/>
        <end position="343"/>
    </location>
</feature>
<name>A0A265E668_9STAP</name>
<evidence type="ECO:0000259" key="5">
    <source>
        <dbReference type="Pfam" id="PF00496"/>
    </source>
</evidence>
<dbReference type="Gene3D" id="3.40.190.10">
    <property type="entry name" value="Periplasmic binding protein-like II"/>
    <property type="match status" value="1"/>
</dbReference>
<organism evidence="7 8">
    <name type="scientific">Salinicoccus roseus</name>
    <dbReference type="NCBI Taxonomy" id="45670"/>
    <lineage>
        <taxon>Bacteria</taxon>
        <taxon>Bacillati</taxon>
        <taxon>Bacillota</taxon>
        <taxon>Bacilli</taxon>
        <taxon>Bacillales</taxon>
        <taxon>Staphylococcaceae</taxon>
        <taxon>Salinicoccus</taxon>
    </lineage>
</organism>
<dbReference type="PANTHER" id="PTHR30290">
    <property type="entry name" value="PERIPLASMIC BINDING COMPONENT OF ABC TRANSPORTER"/>
    <property type="match status" value="1"/>
</dbReference>
<dbReference type="InterPro" id="IPR000914">
    <property type="entry name" value="SBP_5_dom"/>
</dbReference>
<dbReference type="Pfam" id="PF00496">
    <property type="entry name" value="SBP_bac_5"/>
    <property type="match status" value="1"/>
</dbReference>
<dbReference type="GO" id="GO:0030313">
    <property type="term" value="C:cell envelope"/>
    <property type="evidence" value="ECO:0007669"/>
    <property type="project" value="UniProtKB-SubCell"/>
</dbReference>
<comment type="caution">
    <text evidence="7">The sequence shown here is derived from an EMBL/GenBank/DDBJ whole genome shotgun (WGS) entry which is preliminary data.</text>
</comment>
<feature type="domain" description="Transcriptional regulator SgrR N-terminal HTH" evidence="6">
    <location>
        <begin position="65"/>
        <end position="127"/>
    </location>
</feature>
<reference evidence="7 8" key="1">
    <citation type="submission" date="2017-07" db="EMBL/GenBank/DDBJ databases">
        <title>Shotgun whole genome sequences of three halophilic bacterial isolates.</title>
        <authorList>
            <person name="Pozzo T."/>
            <person name="Higdon S.M."/>
            <person name="Quillaguaman J."/>
        </authorList>
    </citation>
    <scope>NUCLEOTIDE SEQUENCE [LARGE SCALE GENOMIC DNA]</scope>
    <source>
        <strain evidence="7 8">BU-1</strain>
    </source>
</reference>
<gene>
    <name evidence="7" type="ORF">CFN03_08365</name>
</gene>
<sequence length="590" mass="68979">MKASILSYLATWTRLKMVSLFNVFSDVPPLLPEGIMHSEVFLLFYLDKKLLLLHDFIENHEFDRRQIAERLEVSDRHLTRLLNLWHEEGVIEYKKGQGRGIHSEVLFKVNPEERFVNEFMRNINKLTLGDIEETLNLPISDISKMVIKEKTEMLLYQHPAQESPGEEGNVFVDYMDPVPDRELEKAACYAQSDHTLFNTMCRLYDLDDSGAVKRGLASFDEWHGNRLRIYIRKDIQFYNGDILYATDVVDSLNRYLQNQSSDVMDGIIQSIEVLSAFQLEIRAAYRTDLLKPMLTSLEAGIYKIEGEQVLTTGPFYVDTSNHSDTTLLRNPYYMNPAGDLKKIRLISDIEKYLPYLNQRDMETRSVPLQNRVEYALINPHSDALDHNQRLYVLSVMQKFKEEYVKGENKIDHRTYHQYQERLASSGLDAVSFEKPLKLLCIDRVSFGTDQLIHFLIEHDVPVLVTYMSAEDYHEMDTRSLDVDMLLNCEFVPSAYKYLHLVSHARFSGWFKESPIAKNLIYVYKNKHREYWTHMENRFISHLVNHAYVLPFTYSQKRVNVPASFRNIASSPFGVIDYNRIMVIDQEEAKQ</sequence>
<dbReference type="PANTHER" id="PTHR30290:SF10">
    <property type="entry name" value="PERIPLASMIC OLIGOPEPTIDE-BINDING PROTEIN-RELATED"/>
    <property type="match status" value="1"/>
</dbReference>